<dbReference type="InterPro" id="IPR001680">
    <property type="entry name" value="WD40_rpt"/>
</dbReference>
<dbReference type="Pfam" id="PF00400">
    <property type="entry name" value="WD40"/>
    <property type="match status" value="4"/>
</dbReference>
<evidence type="ECO:0000259" key="6">
    <source>
        <dbReference type="Pfam" id="PF04003"/>
    </source>
</evidence>
<evidence type="ECO:0000256" key="1">
    <source>
        <dbReference type="ARBA" id="ARBA00010226"/>
    </source>
</evidence>
<gene>
    <name evidence="7" type="ORF">PPROV_000633200</name>
</gene>
<feature type="repeat" description="WD" evidence="4">
    <location>
        <begin position="418"/>
        <end position="459"/>
    </location>
</feature>
<dbReference type="CDD" id="cd00200">
    <property type="entry name" value="WD40"/>
    <property type="match status" value="1"/>
</dbReference>
<dbReference type="InterPro" id="IPR036322">
    <property type="entry name" value="WD40_repeat_dom_sf"/>
</dbReference>
<feature type="compositionally biased region" description="Acidic residues" evidence="5">
    <location>
        <begin position="202"/>
        <end position="217"/>
    </location>
</feature>
<dbReference type="GO" id="GO:0032040">
    <property type="term" value="C:small-subunit processome"/>
    <property type="evidence" value="ECO:0007669"/>
    <property type="project" value="TreeGrafter"/>
</dbReference>
<dbReference type="Pfam" id="PF04003">
    <property type="entry name" value="Utp12"/>
    <property type="match status" value="1"/>
</dbReference>
<dbReference type="SMART" id="SM00320">
    <property type="entry name" value="WD40"/>
    <property type="match status" value="11"/>
</dbReference>
<evidence type="ECO:0000256" key="5">
    <source>
        <dbReference type="SAM" id="MobiDB-lite"/>
    </source>
</evidence>
<dbReference type="GO" id="GO:0000028">
    <property type="term" value="P:ribosomal small subunit assembly"/>
    <property type="evidence" value="ECO:0007669"/>
    <property type="project" value="TreeGrafter"/>
</dbReference>
<feature type="compositionally biased region" description="Basic and acidic residues" evidence="5">
    <location>
        <begin position="192"/>
        <end position="201"/>
    </location>
</feature>
<dbReference type="PROSITE" id="PS50294">
    <property type="entry name" value="WD_REPEATS_REGION"/>
    <property type="match status" value="2"/>
</dbReference>
<dbReference type="PANTHER" id="PTHR19858:SF0">
    <property type="entry name" value="PERIODIC TRYPTOPHAN PROTEIN 2 HOMOLOG"/>
    <property type="match status" value="1"/>
</dbReference>
<organism evidence="7 8">
    <name type="scientific">Pycnococcus provasolii</name>
    <dbReference type="NCBI Taxonomy" id="41880"/>
    <lineage>
        <taxon>Eukaryota</taxon>
        <taxon>Viridiplantae</taxon>
        <taxon>Chlorophyta</taxon>
        <taxon>Pseudoscourfieldiophyceae</taxon>
        <taxon>Pseudoscourfieldiales</taxon>
        <taxon>Pycnococcaceae</taxon>
        <taxon>Pycnococcus</taxon>
    </lineage>
</organism>
<sequence length="969" mass="101239">MAHALALNAVCGAPFRGGDVVLTTTRTHTMNHASAAGNSSALLLHASGARLLASDLSAGAERLFSPREARAALVRVCASNDGNAVLAVDADGLALLMTPDHAKHGAAGNLGGAVHAACFSPRRNDEFATCVGRLVKVWRVFQRERFYLRMTFGQCTARATHVSYSPDGKYLVVCSEDLAVRVLKLVDDNEPAAKARRRAEGDDSEGNDEDGNDADADGESKIEPVILHGHRATPVGAWFGRQGGIYSIGQDGVVIGWRPMEVPTAKEMQAHKKKRRLPLWAGADGLAYGAAWKYFAGLPGPGGRDVTAAAFANAEAPLLVVGLRNGAFRVFQMPLFYNGAADAVAKQAAIEGQSAMPVELHTLSAAPGAPLDSICFGGPSAAAADDGKANYPWIAIGCKTLGQVVVWDWRRETYVMRQRGHSYQVNRCAVSPSGETFATASDDGTVKLWHANSCHAIATYSGHAAPVADVCFMQAGGVVASASRDGTVRLHDVTRHRCFRVLTSPEAAPLTCLRGDAAGDVIAAGSGGGSFLIYVWAVRTGKLLDSLSGHTAPIVGVRFAPHGHPYLASTSWDKSLRLWDVFGTAVNESFAHLHDATALDYKPDGKEIAVATLDGAVTFWDPEAGQARGTIDGKRHVGMRRTAADGQGLPEGGHFQCVAYSANGETLYAAGLGPYLCIYDSVRRVLLRRVEMTAAKRLWNAIADRVDTRNITEAGARSMLDVAPSDALGALGARPGRGGSAAPSASIAPRHSAAAVGGSPEAVLDLPGMRAGGSLVYSIRDVQPSSDGTRLVAASTEGVLVLAKDTGVAFDPVDLGGAGAWATPAAVARRAAEGEFLTGLVAALRLGETALAERVMLAVPAAEVESVVRDVPDALVVPLLEVLAACVGKASGNASGKDGDSRPPLERTLTWVRALVAAKAPAISARGGACAPPLRAVLGELAALQRDIGEACVRNRDLLRFCCSTALDL</sequence>
<feature type="repeat" description="WD" evidence="4">
    <location>
        <begin position="460"/>
        <end position="501"/>
    </location>
</feature>
<name>A0A830HP67_9CHLO</name>
<keyword evidence="8" id="KW-1185">Reference proteome</keyword>
<evidence type="ECO:0000256" key="4">
    <source>
        <dbReference type="PROSITE-ProRule" id="PRU00221"/>
    </source>
</evidence>
<dbReference type="InterPro" id="IPR019775">
    <property type="entry name" value="WD40_repeat_CS"/>
</dbReference>
<dbReference type="EMBL" id="BNJQ01000017">
    <property type="protein sequence ID" value="GHP07590.1"/>
    <property type="molecule type" value="Genomic_DNA"/>
</dbReference>
<dbReference type="PANTHER" id="PTHR19858">
    <property type="entry name" value="WD40 REPEAT PROTEIN"/>
    <property type="match status" value="1"/>
</dbReference>
<feature type="region of interest" description="Disordered" evidence="5">
    <location>
        <begin position="192"/>
        <end position="219"/>
    </location>
</feature>
<feature type="repeat" description="WD" evidence="4">
    <location>
        <begin position="547"/>
        <end position="581"/>
    </location>
</feature>
<keyword evidence="3" id="KW-0677">Repeat</keyword>
<dbReference type="PROSITE" id="PS50082">
    <property type="entry name" value="WD_REPEATS_2"/>
    <property type="match status" value="4"/>
</dbReference>
<dbReference type="InterPro" id="IPR007148">
    <property type="entry name" value="SSU_processome_Utp12"/>
</dbReference>
<accession>A0A830HP67</accession>
<evidence type="ECO:0000313" key="7">
    <source>
        <dbReference type="EMBL" id="GHP07590.1"/>
    </source>
</evidence>
<keyword evidence="2 4" id="KW-0853">WD repeat</keyword>
<protein>
    <submittedName>
        <fullName evidence="7">U3 snoRNP protein</fullName>
    </submittedName>
</protein>
<dbReference type="SUPFAM" id="SSF50952">
    <property type="entry name" value="Soluble quinoprotein glucose dehydrogenase"/>
    <property type="match status" value="1"/>
</dbReference>
<reference evidence="7" key="1">
    <citation type="submission" date="2020-10" db="EMBL/GenBank/DDBJ databases">
        <title>Unveiling of a novel bifunctional photoreceptor, Dualchrome1, isolated from a cosmopolitan green alga.</title>
        <authorList>
            <person name="Suzuki S."/>
            <person name="Kawachi M."/>
        </authorList>
    </citation>
    <scope>NUCLEOTIDE SEQUENCE</scope>
    <source>
        <strain evidence="7">NIES 2893</strain>
    </source>
</reference>
<dbReference type="PROSITE" id="PS00678">
    <property type="entry name" value="WD_REPEATS_1"/>
    <property type="match status" value="1"/>
</dbReference>
<feature type="repeat" description="WD" evidence="4">
    <location>
        <begin position="589"/>
        <end position="630"/>
    </location>
</feature>
<dbReference type="InterPro" id="IPR011041">
    <property type="entry name" value="Quinoprot_gluc/sorb_DH_b-prop"/>
</dbReference>
<evidence type="ECO:0000313" key="8">
    <source>
        <dbReference type="Proteomes" id="UP000660262"/>
    </source>
</evidence>
<comment type="similarity">
    <text evidence="1">Belongs to the WD repeat PWP2 family.</text>
</comment>
<dbReference type="Proteomes" id="UP000660262">
    <property type="component" value="Unassembled WGS sequence"/>
</dbReference>
<dbReference type="AlphaFoldDB" id="A0A830HP67"/>
<dbReference type="InterPro" id="IPR015943">
    <property type="entry name" value="WD40/YVTN_repeat-like_dom_sf"/>
</dbReference>
<dbReference type="GO" id="GO:0000462">
    <property type="term" value="P:maturation of SSU-rRNA from tricistronic rRNA transcript (SSU-rRNA, 5.8S rRNA, LSU-rRNA)"/>
    <property type="evidence" value="ECO:0007669"/>
    <property type="project" value="TreeGrafter"/>
</dbReference>
<feature type="domain" description="Small-subunit processome Utp12" evidence="6">
    <location>
        <begin position="848"/>
        <end position="963"/>
    </location>
</feature>
<dbReference type="Gene3D" id="2.130.10.10">
    <property type="entry name" value="YVTN repeat-like/Quinoprotein amine dehydrogenase"/>
    <property type="match status" value="3"/>
</dbReference>
<dbReference type="SUPFAM" id="SSF50969">
    <property type="entry name" value="YVTN repeat-like/Quinoprotein amine dehydrogenase"/>
    <property type="match status" value="1"/>
</dbReference>
<dbReference type="OrthoDB" id="3142434at2759"/>
<dbReference type="GO" id="GO:0034388">
    <property type="term" value="C:Pwp2p-containing subcomplex of 90S preribosome"/>
    <property type="evidence" value="ECO:0007669"/>
    <property type="project" value="TreeGrafter"/>
</dbReference>
<comment type="caution">
    <text evidence="7">The sequence shown here is derived from an EMBL/GenBank/DDBJ whole genome shotgun (WGS) entry which is preliminary data.</text>
</comment>
<dbReference type="SUPFAM" id="SSF50978">
    <property type="entry name" value="WD40 repeat-like"/>
    <property type="match status" value="1"/>
</dbReference>
<evidence type="ECO:0000256" key="2">
    <source>
        <dbReference type="ARBA" id="ARBA00022574"/>
    </source>
</evidence>
<dbReference type="InterPro" id="IPR027145">
    <property type="entry name" value="PWP2"/>
</dbReference>
<evidence type="ECO:0000256" key="3">
    <source>
        <dbReference type="ARBA" id="ARBA00022737"/>
    </source>
</evidence>
<dbReference type="InterPro" id="IPR011044">
    <property type="entry name" value="Quino_amine_DH_bsu"/>
</dbReference>
<proteinExistence type="inferred from homology"/>